<name>C0NRK8_AJECG</name>
<organism evidence="2 3">
    <name type="scientific">Ajellomyces capsulatus (strain G186AR / H82 / ATCC MYA-2454 / RMSCC 2432)</name>
    <name type="common">Darling's disease fungus</name>
    <name type="synonym">Histoplasma capsulatum</name>
    <dbReference type="NCBI Taxonomy" id="447093"/>
    <lineage>
        <taxon>Eukaryota</taxon>
        <taxon>Fungi</taxon>
        <taxon>Dikarya</taxon>
        <taxon>Ascomycota</taxon>
        <taxon>Pezizomycotina</taxon>
        <taxon>Eurotiomycetes</taxon>
        <taxon>Eurotiomycetidae</taxon>
        <taxon>Onygenales</taxon>
        <taxon>Ajellomycetaceae</taxon>
        <taxon>Histoplasma</taxon>
    </lineage>
</organism>
<keyword evidence="3" id="KW-1185">Reference proteome</keyword>
<accession>C0NRK8</accession>
<reference evidence="2" key="1">
    <citation type="submission" date="2009-02" db="EMBL/GenBank/DDBJ databases">
        <title>The Genome Sequence of Ajellomyces capsulatus strain G186AR.</title>
        <authorList>
            <consortium name="The Broad Institute Genome Sequencing Platform"/>
            <person name="Champion M."/>
            <person name="Cuomo C."/>
            <person name="Ma L.-J."/>
            <person name="Henn M.R."/>
            <person name="Sil A."/>
            <person name="Goldman B."/>
            <person name="Young S.K."/>
            <person name="Kodira C.D."/>
            <person name="Zeng Q."/>
            <person name="Koehrsen M."/>
            <person name="Alvarado L."/>
            <person name="Berlin A."/>
            <person name="Borenstein D."/>
            <person name="Chen Z."/>
            <person name="Engels R."/>
            <person name="Freedman E."/>
            <person name="Gellesch M."/>
            <person name="Goldberg J."/>
            <person name="Griggs A."/>
            <person name="Gujja S."/>
            <person name="Heiman D."/>
            <person name="Hepburn T."/>
            <person name="Howarth C."/>
            <person name="Jen D."/>
            <person name="Larson L."/>
            <person name="Lewis B."/>
            <person name="Mehta T."/>
            <person name="Park D."/>
            <person name="Pearson M."/>
            <person name="Roberts A."/>
            <person name="Saif S."/>
            <person name="Shea T."/>
            <person name="Shenoy N."/>
            <person name="Sisk P."/>
            <person name="Stolte C."/>
            <person name="Sykes S."/>
            <person name="Walk T."/>
            <person name="White J."/>
            <person name="Yandava C."/>
            <person name="Klein B."/>
            <person name="McEwen J.G."/>
            <person name="Puccia R."/>
            <person name="Goldman G.H."/>
            <person name="Felipe M.S."/>
            <person name="Nino-Vega G."/>
            <person name="San-Blas G."/>
            <person name="Taylor J."/>
            <person name="Mendoza L."/>
            <person name="Galagan J."/>
            <person name="Nusbaum C."/>
            <person name="Birren B."/>
        </authorList>
    </citation>
    <scope>NUCLEOTIDE SEQUENCE</scope>
    <source>
        <strain evidence="2">G186AR</strain>
    </source>
</reference>
<dbReference type="Proteomes" id="UP000001631">
    <property type="component" value="Unassembled WGS sequence"/>
</dbReference>
<dbReference type="RefSeq" id="XP_045286803.1">
    <property type="nucleotide sequence ID" value="XM_045432687.1"/>
</dbReference>
<dbReference type="AlphaFoldDB" id="C0NRK8"/>
<gene>
    <name evidence="2" type="ORF">HCBG_05638</name>
</gene>
<proteinExistence type="predicted"/>
<sequence>MSCILCPVSRVSLVLSCPVLSCLPCPVFPVSNPPVPCIPPARQPTWTRVAAADHRPSWPVGAQRYNLPSPSPSPSSSVQGVGVGVGVGVHHSSVGPLVAGTDCIT</sequence>
<dbReference type="InParanoid" id="C0NRK8"/>
<keyword evidence="1" id="KW-0732">Signal</keyword>
<dbReference type="HOGENOM" id="CLU_2235809_0_0_1"/>
<feature type="chain" id="PRO_5002901108" description="Secreted protein" evidence="1">
    <location>
        <begin position="17"/>
        <end position="105"/>
    </location>
</feature>
<evidence type="ECO:0000313" key="2">
    <source>
        <dbReference type="EMBL" id="EEH06322.1"/>
    </source>
</evidence>
<dbReference type="GeneID" id="69038654"/>
<dbReference type="EMBL" id="GG663369">
    <property type="protein sequence ID" value="EEH06322.1"/>
    <property type="molecule type" value="Genomic_DNA"/>
</dbReference>
<evidence type="ECO:0000313" key="3">
    <source>
        <dbReference type="Proteomes" id="UP000001631"/>
    </source>
</evidence>
<evidence type="ECO:0008006" key="4">
    <source>
        <dbReference type="Google" id="ProtNLM"/>
    </source>
</evidence>
<protein>
    <recommendedName>
        <fullName evidence="4">Secreted protein</fullName>
    </recommendedName>
</protein>
<feature type="signal peptide" evidence="1">
    <location>
        <begin position="1"/>
        <end position="16"/>
    </location>
</feature>
<evidence type="ECO:0000256" key="1">
    <source>
        <dbReference type="SAM" id="SignalP"/>
    </source>
</evidence>